<feature type="compositionally biased region" description="Basic and acidic residues" evidence="9">
    <location>
        <begin position="1402"/>
        <end position="1413"/>
    </location>
</feature>
<evidence type="ECO:0000256" key="7">
    <source>
        <dbReference type="ARBA" id="ARBA00023242"/>
    </source>
</evidence>
<dbReference type="GO" id="GO:0140999">
    <property type="term" value="F:histone H3K4 trimethyltransferase activity"/>
    <property type="evidence" value="ECO:0007669"/>
    <property type="project" value="UniProtKB-EC"/>
</dbReference>
<evidence type="ECO:0000313" key="12">
    <source>
        <dbReference type="EnsemblPlants" id="AUR62011705-RA:cds"/>
    </source>
</evidence>
<dbReference type="PROSITE" id="PS50829">
    <property type="entry name" value="GYF"/>
    <property type="match status" value="2"/>
</dbReference>
<keyword evidence="5" id="KW-0949">S-adenosyl-L-methionine</keyword>
<dbReference type="Gene3D" id="3.30.1490.40">
    <property type="match status" value="4"/>
</dbReference>
<dbReference type="PROSITE" id="PS50280">
    <property type="entry name" value="SET"/>
    <property type="match status" value="1"/>
</dbReference>
<evidence type="ECO:0000256" key="6">
    <source>
        <dbReference type="ARBA" id="ARBA00022853"/>
    </source>
</evidence>
<dbReference type="EC" id="2.1.1.354" evidence="2"/>
<comment type="catalytic activity">
    <reaction evidence="8">
        <text>L-lysyl(4)-[histone H3] + 3 S-adenosyl-L-methionine = N(6),N(6),N(6)-trimethyl-L-lysyl(4)-[histone H3] + 3 S-adenosyl-L-homocysteine + 3 H(+)</text>
        <dbReference type="Rhea" id="RHEA:60260"/>
        <dbReference type="Rhea" id="RHEA-COMP:15537"/>
        <dbReference type="Rhea" id="RHEA-COMP:15547"/>
        <dbReference type="ChEBI" id="CHEBI:15378"/>
        <dbReference type="ChEBI" id="CHEBI:29969"/>
        <dbReference type="ChEBI" id="CHEBI:57856"/>
        <dbReference type="ChEBI" id="CHEBI:59789"/>
        <dbReference type="ChEBI" id="CHEBI:61961"/>
        <dbReference type="EC" id="2.1.1.354"/>
    </reaction>
</comment>
<keyword evidence="3" id="KW-0489">Methyltransferase</keyword>
<keyword evidence="7" id="KW-0539">Nucleus</keyword>
<evidence type="ECO:0000256" key="8">
    <source>
        <dbReference type="ARBA" id="ARBA00047571"/>
    </source>
</evidence>
<evidence type="ECO:0000259" key="10">
    <source>
        <dbReference type="PROSITE" id="PS50280"/>
    </source>
</evidence>
<protein>
    <recommendedName>
        <fullName evidence="2">[histone H3]-lysine(4) N-trimethyltransferase</fullName>
        <ecNumber evidence="2">2.1.1.354</ecNumber>
    </recommendedName>
</protein>
<dbReference type="EnsemblPlants" id="AUR62011705-RA">
    <property type="protein sequence ID" value="AUR62011705-RA:cds"/>
    <property type="gene ID" value="AUR62011705"/>
</dbReference>
<feature type="compositionally biased region" description="Polar residues" evidence="9">
    <location>
        <begin position="548"/>
        <end position="566"/>
    </location>
</feature>
<feature type="domain" description="SET" evidence="10">
    <location>
        <begin position="1559"/>
        <end position="1651"/>
    </location>
</feature>
<dbReference type="Gramene" id="AUR62011705-RA">
    <property type="protein sequence ID" value="AUR62011705-RA:cds"/>
    <property type="gene ID" value="AUR62011705"/>
</dbReference>
<evidence type="ECO:0000256" key="5">
    <source>
        <dbReference type="ARBA" id="ARBA00022691"/>
    </source>
</evidence>
<evidence type="ECO:0000256" key="1">
    <source>
        <dbReference type="ARBA" id="ARBA00004123"/>
    </source>
</evidence>
<dbReference type="SMART" id="SM00317">
    <property type="entry name" value="SET"/>
    <property type="match status" value="1"/>
</dbReference>
<proteinExistence type="predicted"/>
<evidence type="ECO:0000256" key="2">
    <source>
        <dbReference type="ARBA" id="ARBA00012182"/>
    </source>
</evidence>
<reference evidence="12" key="2">
    <citation type="submission" date="2021-03" db="UniProtKB">
        <authorList>
            <consortium name="EnsemblPlants"/>
        </authorList>
    </citation>
    <scope>IDENTIFICATION</scope>
</reference>
<dbReference type="Gene3D" id="2.170.270.10">
    <property type="entry name" value="SET domain"/>
    <property type="match status" value="1"/>
</dbReference>
<dbReference type="InterPro" id="IPR035445">
    <property type="entry name" value="GYF-like_dom_sf"/>
</dbReference>
<feature type="region of interest" description="Disordered" evidence="9">
    <location>
        <begin position="1401"/>
        <end position="1428"/>
    </location>
</feature>
<evidence type="ECO:0000259" key="11">
    <source>
        <dbReference type="PROSITE" id="PS50829"/>
    </source>
</evidence>
<sequence>MVSSTHLFDSVKYRRKPEFDLLSAKRLKVSASDCVDSLSYFETDNYDDECINCGISASPDRLSSSCDLDGQIPSSSNLERSCQVNGNTDAALPASGAAGVSYPAKNDDMWGLSEFVTGWMYLNEQGQMCGPYIQQQLFEGLTTGFLPEELSVYPIQNGTLLNPVQLKLFKQYPDHVATGFTYLGRATSNVSMTTDCHVAVGQDAPIGTPSADDQQSHVQQHDFDVTGLDSKLAAGVALVQQDAAPPASGAAEISYLAKNYDRCGDFVSGWMYLNEQGQMCGPYIQQQLFEGLTTGYLPDELPVYPILNGALLNPVQLKFFKQYPDHVATGFTFLGKATPIASMTTNCHVAPGQDIPTSTGSALLNYDHQNHVQQTYHNSDFSVSDSKLAPGIALVQQQSLSWEEKCWLFLDGYGRVTGPHSLSELYCWHQYGYLHSSVMIRNIDNKCSPFSLLSLINAWEKDSSTVTASENETSSLELISGISEEIGSQLHDGIMKASRRIVLDEIIGNVIVDYVANKKAEKQFKNGNSREDLRIRLPGFDKGETNVGERNNSASHAASTSCHGDASTSLNSAKEIIEEPCSIQCVKSVGSIENFQGANKAISQALLEYCMQVLWNAVFYEPVANYVHTWRKNKRWSHTNAEGAAALDRELTGFQMTAEVDNKISLSWEEKCWLLLDGYGRGSGPHSLSEIYYWHQYGYLHSSVMIHHTDNKCSPFTLLSLINTWGKKSSTVTASENETISSLKHISGISEKIGSKLHDGIMKAARRFVLDEIIGNVIVDYVATKKAHKQFKDENNREDLGIGPLDFKRNETNVGERNRSALHAPSAFCHGDSSTSLNSAKEIPEEPCKAQCMKSVGNIENFKGANKAISQALFDYSMQVLWNAVFYEPVGNYALIWRKNKRWSHNRAEGAAAVDGELTGLQKTSEVETEIRDLDVPTDELDCPPGFHRIVQGSIMRDSNFMSQSCLREDKLSDPSIQHQDEDRERTIARVEEELFMFAKTSIDDFVKITVEKEVFKVNKCLKDNGTYEVPVEDSGELCKDTDIGDAASKMFQGLKSRHICLDESPFLSQGTGSLDQPALYPHMDSSSDFIGIGSSSVCAPASTAIDVCITEELLAPGISGLKIESGVQDLQESLLNNSEIPIEAMRSCPAEFVGNVFERSGMPMCSTVDDHRTNAPLLPGSGCEIKDVVSSSISDSQLLGLGEGTLKQKKFMALALCQQKLHDEVLRGWMSSLHDDMHLLLKQRDIVQEEVIIEPASIEPELDLLMERSKSCYSSGPSEVSVVEEFTYSRRKKVMKSVAEPSSPPLRDFKLRHRSPRKFGKPINSKNVSGSEALGIGNVKQKAKGVGRRKTGLSTLQCVPDPSLSTVAVDDLKCGVQRPPSTEADFDVKEELSGCSSISDSAKKDISADHSQRIKNSSTSSKMKRKIVVGESPSFPSKALKVQDADTKQAAIKTAKKTKLSKSKVLSSCPVSIGCARSSIDGWEWHKWSLHARPSERARVRGIQITTMQRCTSDISGSKPSRVKGISARTNRVKMRNLLAAVEGAELLKASQLKARKKRLRFQRSKIHDWGLVALEPIEADDFVIEYVGELIRPRISDIRERQYEKMGIGSSYLFRLDDGYVVDATKRGGVARFINHSCEVDIDELNFTE</sequence>
<organism evidence="12 13">
    <name type="scientific">Chenopodium quinoa</name>
    <name type="common">Quinoa</name>
    <dbReference type="NCBI Taxonomy" id="63459"/>
    <lineage>
        <taxon>Eukaryota</taxon>
        <taxon>Viridiplantae</taxon>
        <taxon>Streptophyta</taxon>
        <taxon>Embryophyta</taxon>
        <taxon>Tracheophyta</taxon>
        <taxon>Spermatophyta</taxon>
        <taxon>Magnoliopsida</taxon>
        <taxon>eudicotyledons</taxon>
        <taxon>Gunneridae</taxon>
        <taxon>Pentapetalae</taxon>
        <taxon>Caryophyllales</taxon>
        <taxon>Chenopodiaceae</taxon>
        <taxon>Chenopodioideae</taxon>
        <taxon>Atripliceae</taxon>
        <taxon>Chenopodium</taxon>
    </lineage>
</organism>
<dbReference type="GO" id="GO:0048188">
    <property type="term" value="C:Set1C/COMPASS complex"/>
    <property type="evidence" value="ECO:0007669"/>
    <property type="project" value="TreeGrafter"/>
</dbReference>
<keyword evidence="6" id="KW-0156">Chromatin regulator</keyword>
<evidence type="ECO:0000256" key="9">
    <source>
        <dbReference type="SAM" id="MobiDB-lite"/>
    </source>
</evidence>
<name>A0A803LEU9_CHEQI</name>
<feature type="region of interest" description="Disordered" evidence="9">
    <location>
        <begin position="541"/>
        <end position="566"/>
    </location>
</feature>
<keyword evidence="4" id="KW-0808">Transferase</keyword>
<feature type="domain" description="GYF" evidence="11">
    <location>
        <begin position="404"/>
        <end position="454"/>
    </location>
</feature>
<evidence type="ECO:0000313" key="13">
    <source>
        <dbReference type="Proteomes" id="UP000596660"/>
    </source>
</evidence>
<dbReference type="PANTHER" id="PTHR45814:SF2">
    <property type="entry name" value="HISTONE-LYSINE N-METHYLTRANSFERASE SETD1"/>
    <property type="match status" value="1"/>
</dbReference>
<dbReference type="Pfam" id="PF00856">
    <property type="entry name" value="SET"/>
    <property type="match status" value="1"/>
</dbReference>
<dbReference type="SUPFAM" id="SSF82199">
    <property type="entry name" value="SET domain"/>
    <property type="match status" value="1"/>
</dbReference>
<dbReference type="SUPFAM" id="SSF55277">
    <property type="entry name" value="GYF domain"/>
    <property type="match status" value="2"/>
</dbReference>
<dbReference type="Proteomes" id="UP000596660">
    <property type="component" value="Unplaced"/>
</dbReference>
<dbReference type="PANTHER" id="PTHR45814">
    <property type="entry name" value="HISTONE-LYSINE N-METHYLTRANSFERASE SETD1"/>
    <property type="match status" value="1"/>
</dbReference>
<keyword evidence="13" id="KW-1185">Reference proteome</keyword>
<dbReference type="InterPro" id="IPR001214">
    <property type="entry name" value="SET_dom"/>
</dbReference>
<dbReference type="InterPro" id="IPR044570">
    <property type="entry name" value="Set1-like"/>
</dbReference>
<evidence type="ECO:0000256" key="3">
    <source>
        <dbReference type="ARBA" id="ARBA00022603"/>
    </source>
</evidence>
<feature type="domain" description="GYF" evidence="11">
    <location>
        <begin position="670"/>
        <end position="726"/>
    </location>
</feature>
<dbReference type="InterPro" id="IPR003169">
    <property type="entry name" value="GYF"/>
</dbReference>
<dbReference type="InterPro" id="IPR046341">
    <property type="entry name" value="SET_dom_sf"/>
</dbReference>
<dbReference type="GO" id="GO:0032259">
    <property type="term" value="P:methylation"/>
    <property type="evidence" value="ECO:0007669"/>
    <property type="project" value="UniProtKB-KW"/>
</dbReference>
<reference evidence="12" key="1">
    <citation type="journal article" date="2017" name="Nature">
        <title>The genome of Chenopodium quinoa.</title>
        <authorList>
            <person name="Jarvis D.E."/>
            <person name="Ho Y.S."/>
            <person name="Lightfoot D.J."/>
            <person name="Schmoeckel S.M."/>
            <person name="Li B."/>
            <person name="Borm T.J.A."/>
            <person name="Ohyanagi H."/>
            <person name="Mineta K."/>
            <person name="Michell C.T."/>
            <person name="Saber N."/>
            <person name="Kharbatia N.M."/>
            <person name="Rupper R.R."/>
            <person name="Sharp A.R."/>
            <person name="Dally N."/>
            <person name="Boughton B.A."/>
            <person name="Woo Y.H."/>
            <person name="Gao G."/>
            <person name="Schijlen E.G.W.M."/>
            <person name="Guo X."/>
            <person name="Momin A.A."/>
            <person name="Negrao S."/>
            <person name="Al-Babili S."/>
            <person name="Gehring C."/>
            <person name="Roessner U."/>
            <person name="Jung C."/>
            <person name="Murphy K."/>
            <person name="Arold S.T."/>
            <person name="Gojobori T."/>
            <person name="van der Linden C.G."/>
            <person name="van Loo E.N."/>
            <person name="Jellen E.N."/>
            <person name="Maughan P.J."/>
            <person name="Tester M."/>
        </authorList>
    </citation>
    <scope>NUCLEOTIDE SEQUENCE [LARGE SCALE GENOMIC DNA]</scope>
    <source>
        <strain evidence="12">cv. PI 614886</strain>
    </source>
</reference>
<evidence type="ECO:0000256" key="4">
    <source>
        <dbReference type="ARBA" id="ARBA00022679"/>
    </source>
</evidence>
<comment type="subcellular location">
    <subcellularLocation>
        <location evidence="1">Nucleus</location>
    </subcellularLocation>
</comment>
<accession>A0A803LEU9</accession>